<keyword evidence="2" id="KW-1185">Reference proteome</keyword>
<evidence type="ECO:0000313" key="1">
    <source>
        <dbReference type="EMBL" id="MEQ3510160.1"/>
    </source>
</evidence>
<dbReference type="Proteomes" id="UP001447151">
    <property type="component" value="Unassembled WGS sequence"/>
</dbReference>
<gene>
    <name evidence="1" type="ORF">ABM124_02260</name>
</gene>
<reference evidence="1 2" key="1">
    <citation type="submission" date="2024-05" db="EMBL/GenBank/DDBJ databases">
        <authorList>
            <person name="Matzinger S.R."/>
            <person name="Bankers L."/>
            <person name="Rossheim A."/>
            <person name="Hetherington-Rauth M.C."/>
            <person name="Smith A."/>
            <person name="Baird S."/>
            <person name="Polanco D."/>
        </authorList>
    </citation>
    <scope>NUCLEOTIDE SEQUENCE [LARGE SCALE GENOMIC DNA]</scope>
    <source>
        <strain evidence="1 2">2024CJ-00066</strain>
    </source>
</reference>
<comment type="caution">
    <text evidence="1">The sequence shown here is derived from an EMBL/GenBank/DDBJ whole genome shotgun (WGS) entry which is preliminary data.</text>
</comment>
<dbReference type="RefSeq" id="WP_283255173.1">
    <property type="nucleotide sequence ID" value="NZ_CAUIXF010000013.1"/>
</dbReference>
<protein>
    <submittedName>
        <fullName evidence="1">Uncharacterized protein</fullName>
    </submittedName>
</protein>
<dbReference type="GeneID" id="83617542"/>
<organism evidence="1 2">
    <name type="scientific">Neisseria polysaccharea</name>
    <dbReference type="NCBI Taxonomy" id="489"/>
    <lineage>
        <taxon>Bacteria</taxon>
        <taxon>Pseudomonadati</taxon>
        <taxon>Pseudomonadota</taxon>
        <taxon>Betaproteobacteria</taxon>
        <taxon>Neisseriales</taxon>
        <taxon>Neisseriaceae</taxon>
        <taxon>Neisseria</taxon>
    </lineage>
</organism>
<accession>A0ABV1JI53</accession>
<evidence type="ECO:0000313" key="2">
    <source>
        <dbReference type="Proteomes" id="UP001447151"/>
    </source>
</evidence>
<name>A0ABV1JI53_NEIPO</name>
<sequence>MPSEALFCLSDGIPNIAASKIPLHRISHHSATSTQYRYLV</sequence>
<proteinExistence type="predicted"/>
<dbReference type="EMBL" id="JBECZB010000002">
    <property type="protein sequence ID" value="MEQ3510160.1"/>
    <property type="molecule type" value="Genomic_DNA"/>
</dbReference>